<evidence type="ECO:0000313" key="2">
    <source>
        <dbReference type="Proteomes" id="UP000253941"/>
    </source>
</evidence>
<proteinExistence type="predicted"/>
<gene>
    <name evidence="1" type="ORF">DRB17_05005</name>
</gene>
<accession>A0A369TE66</accession>
<organism evidence="1 2">
    <name type="scientific">Ferruginivarius sediminum</name>
    <dbReference type="NCBI Taxonomy" id="2661937"/>
    <lineage>
        <taxon>Bacteria</taxon>
        <taxon>Pseudomonadati</taxon>
        <taxon>Pseudomonadota</taxon>
        <taxon>Alphaproteobacteria</taxon>
        <taxon>Rhodospirillales</taxon>
        <taxon>Rhodospirillaceae</taxon>
        <taxon>Ferruginivarius</taxon>
    </lineage>
</organism>
<evidence type="ECO:0008006" key="3">
    <source>
        <dbReference type="Google" id="ProtNLM"/>
    </source>
</evidence>
<reference evidence="1 2" key="1">
    <citation type="submission" date="2018-07" db="EMBL/GenBank/DDBJ databases">
        <title>Venubactetium sediminum gen. nov., sp. nov., isolated from a marine solar saltern.</title>
        <authorList>
            <person name="Wang S."/>
        </authorList>
    </citation>
    <scope>NUCLEOTIDE SEQUENCE [LARGE SCALE GENOMIC DNA]</scope>
    <source>
        <strain evidence="1 2">WD2A32</strain>
    </source>
</reference>
<dbReference type="EMBL" id="QPMH01000003">
    <property type="protein sequence ID" value="RDD63132.1"/>
    <property type="molecule type" value="Genomic_DNA"/>
</dbReference>
<keyword evidence="2" id="KW-1185">Reference proteome</keyword>
<evidence type="ECO:0000313" key="1">
    <source>
        <dbReference type="EMBL" id="RDD63132.1"/>
    </source>
</evidence>
<dbReference type="Proteomes" id="UP000253941">
    <property type="component" value="Unassembled WGS sequence"/>
</dbReference>
<sequence>MGEIVSAASRGRAAQRYSDFLYEAQVAAMATLETAVAPFRLTVITRAAVEAWKTHWKPINNRELPDGGWDWEAIRQEYRNDHKRFELAIWGENEELCGLAIGTRNKTAARLDAIEGSPSDSHPLKGQILLIGLQALSCYAQKTGRAEAWLMEPVEGLVEIYEQDFGFTLERPRKSAPYCRRRV</sequence>
<dbReference type="AlphaFoldDB" id="A0A369TE66"/>
<protein>
    <recommendedName>
        <fullName evidence="3">GNAT family N-acetyltransferase</fullName>
    </recommendedName>
</protein>
<name>A0A369TE66_9PROT</name>
<comment type="caution">
    <text evidence="1">The sequence shown here is derived from an EMBL/GenBank/DDBJ whole genome shotgun (WGS) entry which is preliminary data.</text>
</comment>